<evidence type="ECO:0000256" key="6">
    <source>
        <dbReference type="ARBA" id="ARBA00023136"/>
    </source>
</evidence>
<dbReference type="PROSITE" id="PS50111">
    <property type="entry name" value="CHEMOTAXIS_TRANSDUC_2"/>
    <property type="match status" value="1"/>
</dbReference>
<keyword evidence="4 10" id="KW-0812">Transmembrane</keyword>
<dbReference type="SUPFAM" id="SSF58104">
    <property type="entry name" value="Methyl-accepting chemotaxis protein (MCP) signaling domain"/>
    <property type="match status" value="1"/>
</dbReference>
<dbReference type="CDD" id="cd18773">
    <property type="entry name" value="PDC1_HK_sensor"/>
    <property type="match status" value="1"/>
</dbReference>
<comment type="subcellular location">
    <subcellularLocation>
        <location evidence="1">Cell membrane</location>
        <topology evidence="1">Multi-pass membrane protein</topology>
    </subcellularLocation>
</comment>
<evidence type="ECO:0000256" key="5">
    <source>
        <dbReference type="ARBA" id="ARBA00022989"/>
    </source>
</evidence>
<feature type="domain" description="Methyl-accepting transducer" evidence="11">
    <location>
        <begin position="356"/>
        <end position="592"/>
    </location>
</feature>
<proteinExistence type="inferred from homology"/>
<feature type="transmembrane region" description="Helical" evidence="10">
    <location>
        <begin position="273"/>
        <end position="295"/>
    </location>
</feature>
<evidence type="ECO:0000256" key="9">
    <source>
        <dbReference type="PROSITE-ProRule" id="PRU00284"/>
    </source>
</evidence>
<dbReference type="InterPro" id="IPR004089">
    <property type="entry name" value="MCPsignal_dom"/>
</dbReference>
<dbReference type="PANTHER" id="PTHR32089:SF112">
    <property type="entry name" value="LYSOZYME-LIKE PROTEIN-RELATED"/>
    <property type="match status" value="1"/>
</dbReference>
<dbReference type="Proteomes" id="UP000197424">
    <property type="component" value="Chromosome"/>
</dbReference>
<evidence type="ECO:0000313" key="13">
    <source>
        <dbReference type="EMBL" id="ASJ25055.1"/>
    </source>
</evidence>
<dbReference type="EMBL" id="CP022115">
    <property type="protein sequence ID" value="ASJ25055.1"/>
    <property type="molecule type" value="Genomic_DNA"/>
</dbReference>
<sequence>MRTLKARILVWNTVFLVALSALMVGVAFWQMRTSLLSTLNQEINTLVRGQTRTLASWLQDKERVLTGIASQNEQGEIPLRDLKQAAEIGNYPAVFFTWPDGRGLFSNGWQAPDNLAASERPWYRQAIKSERVIVTDPFTNAMNGHSSVTFAYALRQDGVLQGVLGADMDVEEMVKAVLGNIDIRGGGYMFLVDEKGILLSHPDKTRVLKSITDSNASLTPERLADWAGRDQLVDVPRNDGADMLLMWEKVPGTNWYLGVATYKEAVLAPLDTLLMMLAGSGAFLIALVAAINSWLAHRSLRGLTQLQHTMTAISQGEGDLTVRLPEDGQDELAETARAFNVFIGRLHEMFRNLREEASGLVDDIQRINQQMNGIAGRSRQMADLSSSNAATQEEISVSIAHISGNAGDTDQHVRATHRQLEQTASDIESLAHGMEATMQAVQGLRTVLDGLDQRSGEISGITGVIRDIADQTNLLALNAAIEAARAGEQGRGFAVVADEVRKLAERTGAATQEITLMISAVRQETAQAVHDMGATVESVSAGLEQTQSVVGTIREARHAMEEAVGKVAEITDSTQEQQNASTLLAQSTESMNSHILENDRNLQAISETVAGVDQTAQHVGDAFARFRL</sequence>
<gene>
    <name evidence="13" type="ORF">LHGZ1_2224</name>
</gene>
<dbReference type="GO" id="GO:0007165">
    <property type="term" value="P:signal transduction"/>
    <property type="evidence" value="ECO:0007669"/>
    <property type="project" value="UniProtKB-KW"/>
</dbReference>
<dbReference type="Gene3D" id="3.30.450.20">
    <property type="entry name" value="PAS domain"/>
    <property type="match status" value="2"/>
</dbReference>
<keyword evidence="7 9" id="KW-0807">Transducer</keyword>
<evidence type="ECO:0000256" key="10">
    <source>
        <dbReference type="SAM" id="Phobius"/>
    </source>
</evidence>
<dbReference type="GO" id="GO:0005886">
    <property type="term" value="C:plasma membrane"/>
    <property type="evidence" value="ECO:0007669"/>
    <property type="project" value="UniProtKB-SubCell"/>
</dbReference>
<keyword evidence="2" id="KW-1003">Cell membrane</keyword>
<dbReference type="SMART" id="SM00283">
    <property type="entry name" value="MA"/>
    <property type="match status" value="1"/>
</dbReference>
<dbReference type="PROSITE" id="PS50885">
    <property type="entry name" value="HAMP"/>
    <property type="match status" value="1"/>
</dbReference>
<evidence type="ECO:0000256" key="3">
    <source>
        <dbReference type="ARBA" id="ARBA00022500"/>
    </source>
</evidence>
<dbReference type="OrthoDB" id="8576332at2"/>
<dbReference type="GO" id="GO:0006935">
    <property type="term" value="P:chemotaxis"/>
    <property type="evidence" value="ECO:0007669"/>
    <property type="project" value="UniProtKB-KW"/>
</dbReference>
<keyword evidence="6 10" id="KW-0472">Membrane</keyword>
<protein>
    <submittedName>
        <fullName evidence="13">Putative methyl-accepting chemotaxis protein</fullName>
    </submittedName>
</protein>
<accession>A0A248LKI7</accession>
<keyword evidence="5 10" id="KW-1133">Transmembrane helix</keyword>
<dbReference type="Pfam" id="PF00015">
    <property type="entry name" value="MCPsignal"/>
    <property type="match status" value="1"/>
</dbReference>
<name>A0A248LKI7_9NEIS</name>
<feature type="transmembrane region" description="Helical" evidence="10">
    <location>
        <begin position="9"/>
        <end position="29"/>
    </location>
</feature>
<dbReference type="InterPro" id="IPR029151">
    <property type="entry name" value="Sensor-like_sf"/>
</dbReference>
<evidence type="ECO:0000256" key="2">
    <source>
        <dbReference type="ARBA" id="ARBA00022475"/>
    </source>
</evidence>
<dbReference type="RefSeq" id="WP_088861081.1">
    <property type="nucleotide sequence ID" value="NZ_CP022115.1"/>
</dbReference>
<reference evidence="14" key="1">
    <citation type="submission" date="2017-06" db="EMBL/GenBank/DDBJ databases">
        <title>Whole genome sequence of Laribacter hongkongensis LHGZ1.</title>
        <authorList>
            <person name="Chen D."/>
            <person name="Wu H."/>
            <person name="Chen J."/>
        </authorList>
    </citation>
    <scope>NUCLEOTIDE SEQUENCE [LARGE SCALE GENOMIC DNA]</scope>
    <source>
        <strain evidence="14">LHGZ1</strain>
    </source>
</reference>
<dbReference type="SUPFAM" id="SSF103190">
    <property type="entry name" value="Sensory domain-like"/>
    <property type="match status" value="1"/>
</dbReference>
<evidence type="ECO:0000256" key="8">
    <source>
        <dbReference type="ARBA" id="ARBA00029447"/>
    </source>
</evidence>
<dbReference type="InterPro" id="IPR033479">
    <property type="entry name" value="dCache_1"/>
</dbReference>
<evidence type="ECO:0000313" key="14">
    <source>
        <dbReference type="Proteomes" id="UP000197424"/>
    </source>
</evidence>
<keyword evidence="3" id="KW-0145">Chemotaxis</keyword>
<feature type="domain" description="HAMP" evidence="12">
    <location>
        <begin position="297"/>
        <end position="351"/>
    </location>
</feature>
<dbReference type="CDD" id="cd11386">
    <property type="entry name" value="MCP_signal"/>
    <property type="match status" value="1"/>
</dbReference>
<dbReference type="Pfam" id="PF00672">
    <property type="entry name" value="HAMP"/>
    <property type="match status" value="1"/>
</dbReference>
<dbReference type="CDD" id="cd06225">
    <property type="entry name" value="HAMP"/>
    <property type="match status" value="1"/>
</dbReference>
<organism evidence="13 14">
    <name type="scientific">Laribacter hongkongensis</name>
    <dbReference type="NCBI Taxonomy" id="168471"/>
    <lineage>
        <taxon>Bacteria</taxon>
        <taxon>Pseudomonadati</taxon>
        <taxon>Pseudomonadota</taxon>
        <taxon>Betaproteobacteria</taxon>
        <taxon>Neisseriales</taxon>
        <taxon>Aquaspirillaceae</taxon>
        <taxon>Laribacter</taxon>
    </lineage>
</organism>
<dbReference type="Pfam" id="PF02743">
    <property type="entry name" value="dCache_1"/>
    <property type="match status" value="1"/>
</dbReference>
<dbReference type="PANTHER" id="PTHR32089">
    <property type="entry name" value="METHYL-ACCEPTING CHEMOTAXIS PROTEIN MCPB"/>
    <property type="match status" value="1"/>
</dbReference>
<evidence type="ECO:0000256" key="1">
    <source>
        <dbReference type="ARBA" id="ARBA00004651"/>
    </source>
</evidence>
<evidence type="ECO:0000259" key="12">
    <source>
        <dbReference type="PROSITE" id="PS50885"/>
    </source>
</evidence>
<dbReference type="InterPro" id="IPR003660">
    <property type="entry name" value="HAMP_dom"/>
</dbReference>
<comment type="similarity">
    <text evidence="8">Belongs to the methyl-accepting chemotaxis (MCP) protein family.</text>
</comment>
<evidence type="ECO:0000256" key="7">
    <source>
        <dbReference type="ARBA" id="ARBA00023224"/>
    </source>
</evidence>
<dbReference type="SMART" id="SM00304">
    <property type="entry name" value="HAMP"/>
    <property type="match status" value="2"/>
</dbReference>
<evidence type="ECO:0000259" key="11">
    <source>
        <dbReference type="PROSITE" id="PS50111"/>
    </source>
</evidence>
<dbReference type="AlphaFoldDB" id="A0A248LKI7"/>
<dbReference type="CDD" id="cd18774">
    <property type="entry name" value="PDC2_HK_sensor"/>
    <property type="match status" value="1"/>
</dbReference>
<dbReference type="Gene3D" id="1.10.287.950">
    <property type="entry name" value="Methyl-accepting chemotaxis protein"/>
    <property type="match status" value="1"/>
</dbReference>
<evidence type="ECO:0000256" key="4">
    <source>
        <dbReference type="ARBA" id="ARBA00022692"/>
    </source>
</evidence>